<reference evidence="2 3" key="1">
    <citation type="submission" date="2019-04" db="EMBL/GenBank/DDBJ databases">
        <title>Methylomes of two halophilic Archaea, Haloarcula marismortui and Haloferax mediterranei.</title>
        <authorList>
            <person name="DasSarma S."/>
            <person name="DasSarma P."/>
            <person name="DasSarma S."/>
            <person name="Fomenkov A."/>
            <person name="Vincze T."/>
            <person name="Anton B.P."/>
            <person name="Roberts R.J."/>
        </authorList>
    </citation>
    <scope>NUCLEOTIDE SEQUENCE [LARGE SCALE GENOMIC DNA]</scope>
    <source>
        <strain evidence="2 3">ATCC 43049</strain>
        <plasmid evidence="3">phma288</plasmid>
    </source>
</reference>
<protein>
    <submittedName>
        <fullName evidence="2">Phosphoenolpyruvate hydrolase family protein</fullName>
    </submittedName>
</protein>
<feature type="domain" description="TIM-barrel" evidence="1">
    <location>
        <begin position="10"/>
        <end position="275"/>
    </location>
</feature>
<dbReference type="EMBL" id="CP039136">
    <property type="protein sequence ID" value="QCP89896.1"/>
    <property type="molecule type" value="Genomic_DNA"/>
</dbReference>
<organism evidence="2 3">
    <name type="scientific">Haloarcula marismortui (strain ATCC 43049 / DSM 3752 / JCM 8966 / VKM B-1809)</name>
    <name type="common">Halobacterium marismortui</name>
    <dbReference type="NCBI Taxonomy" id="272569"/>
    <lineage>
        <taxon>Archaea</taxon>
        <taxon>Methanobacteriati</taxon>
        <taxon>Methanobacteriota</taxon>
        <taxon>Stenosarchaea group</taxon>
        <taxon>Halobacteria</taxon>
        <taxon>Halobacteriales</taxon>
        <taxon>Haloarculaceae</taxon>
        <taxon>Haloarcula</taxon>
    </lineage>
</organism>
<proteinExistence type="predicted"/>
<dbReference type="RefSeq" id="WP_049939228.1">
    <property type="nucleotide sequence ID" value="NC_006397.1"/>
</dbReference>
<dbReference type="InterPro" id="IPR009215">
    <property type="entry name" value="TIM-br_IGPS-like"/>
</dbReference>
<dbReference type="InterPro" id="IPR015813">
    <property type="entry name" value="Pyrv/PenolPyrv_kinase-like_dom"/>
</dbReference>
<keyword evidence="2" id="KW-0670">Pyruvate</keyword>
<dbReference type="Gene3D" id="1.20.5.460">
    <property type="entry name" value="Single helix bin"/>
    <property type="match status" value="1"/>
</dbReference>
<keyword evidence="2" id="KW-0614">Plasmid</keyword>
<dbReference type="Gene3D" id="3.20.20.70">
    <property type="entry name" value="Aldolase class I"/>
    <property type="match status" value="1"/>
</dbReference>
<gene>
    <name evidence="2" type="ORF">E6P14_03245</name>
</gene>
<dbReference type="Proteomes" id="UP000298722">
    <property type="component" value="Plasmid pHMA288"/>
</dbReference>
<dbReference type="GO" id="GO:0016787">
    <property type="term" value="F:hydrolase activity"/>
    <property type="evidence" value="ECO:0007669"/>
    <property type="project" value="UniProtKB-KW"/>
</dbReference>
<dbReference type="PANTHER" id="PTHR31862:SF1">
    <property type="entry name" value="UPF0261 DOMAIN PROTEIN (AFU_ORTHOLOGUE AFUA_1G10120)"/>
    <property type="match status" value="1"/>
</dbReference>
<evidence type="ECO:0000313" key="2">
    <source>
        <dbReference type="EMBL" id="QCP89896.1"/>
    </source>
</evidence>
<dbReference type="Pfam" id="PF09370">
    <property type="entry name" value="PEP_hydrolase"/>
    <property type="match status" value="1"/>
</dbReference>
<name>A0A4P8JV34_HALMA</name>
<dbReference type="AlphaFoldDB" id="A0A4P8JV34"/>
<dbReference type="InterPro" id="IPR051353">
    <property type="entry name" value="Tobamovirus_resist_UPF0261"/>
</dbReference>
<accession>A0A4P8JV34</accession>
<dbReference type="SUPFAM" id="SSF51621">
    <property type="entry name" value="Phosphoenolpyruvate/pyruvate domain"/>
    <property type="match status" value="1"/>
</dbReference>
<dbReference type="PANTHER" id="PTHR31862">
    <property type="entry name" value="UPF0261 DOMAIN PROTEIN (AFU_ORTHOLOGUE AFUA_1G10120)"/>
    <property type="match status" value="1"/>
</dbReference>
<evidence type="ECO:0000313" key="3">
    <source>
        <dbReference type="Proteomes" id="UP000298722"/>
    </source>
</evidence>
<dbReference type="PIRSF" id="PIRSF034452">
    <property type="entry name" value="TIM-br_sig_trnsd"/>
    <property type="match status" value="1"/>
</dbReference>
<geneLocation type="plasmid" evidence="3">
    <name>phma288</name>
</geneLocation>
<keyword evidence="2" id="KW-0378">Hydrolase</keyword>
<evidence type="ECO:0000259" key="1">
    <source>
        <dbReference type="Pfam" id="PF09370"/>
    </source>
</evidence>
<dbReference type="InterPro" id="IPR013785">
    <property type="entry name" value="Aldolase_TIM"/>
</dbReference>
<sequence>MEYTREESLLRLRETVEQGNPIIGAGAGTGISAKFAERGGVDLLIIYNSGRYRMSGRGSLAGLLPYGDANEIVCEMGHEVIPVVEDTPVLAGVNGTDPFRQMDVFLADLKRRGFSGVQNFPTVGLIDEDSGFRQNLEETGMGYDKEVDMIREAASQDMLTCPYVFNETQAREMAEAGADVIVSHMGLTTSGDIGAETALDLEAAAERVQAHHDAAKDVNEDVLVICHGGPIAWPDDATYVLEHTDGVVGFFGASSIERLPTEEAIENQAREFKEIDIQ</sequence>
<dbReference type="GeneID" id="40151138"/>